<comment type="caution">
    <text evidence="2">The sequence shown here is derived from an EMBL/GenBank/DDBJ whole genome shotgun (WGS) entry which is preliminary data.</text>
</comment>
<accession>A0A370HE86</accession>
<proteinExistence type="predicted"/>
<organism evidence="2 3">
    <name type="scientific">Nocardia mexicana</name>
    <dbReference type="NCBI Taxonomy" id="279262"/>
    <lineage>
        <taxon>Bacteria</taxon>
        <taxon>Bacillati</taxon>
        <taxon>Actinomycetota</taxon>
        <taxon>Actinomycetes</taxon>
        <taxon>Mycobacteriales</taxon>
        <taxon>Nocardiaceae</taxon>
        <taxon>Nocardia</taxon>
    </lineage>
</organism>
<feature type="transmembrane region" description="Helical" evidence="1">
    <location>
        <begin position="58"/>
        <end position="77"/>
    </location>
</feature>
<feature type="transmembrane region" description="Helical" evidence="1">
    <location>
        <begin position="210"/>
        <end position="230"/>
    </location>
</feature>
<sequence length="352" mass="35856">MGARVLAVLGDPRQGGLPATARDDAVTAALSVWLVGGLLLDAWAHASVPEPEPFSTPWQAVFYTGFLALAGWTLLLVRRGVRGGLRGAAAVPLGYRAALPALIGAVLSVAGDLVWHIAFHGTAEVVDVQFGPAHLGLAASVFVLVTTPVRSAMSRADIGAAPPLRLLWPALLACGAAAALVVLFLGYGNAAAYSAVRIVEVLSQPGGPQVRALAAAVVISTAVLLLPLLFAARRWRLPFGAALLTMLPAVAMSGAETDGRNVSILVAFAVAAVGVDLLALCLDPAADRPAAYWGFAGAAALFTWGLYVGVAAAAAGSMPPVVELWTGLPIAAALVGWLLGVLMLPARGIGAR</sequence>
<keyword evidence="1" id="KW-0812">Transmembrane</keyword>
<dbReference type="Proteomes" id="UP000255355">
    <property type="component" value="Unassembled WGS sequence"/>
</dbReference>
<keyword evidence="3" id="KW-1185">Reference proteome</keyword>
<feature type="transmembrane region" description="Helical" evidence="1">
    <location>
        <begin position="261"/>
        <end position="280"/>
    </location>
</feature>
<feature type="transmembrane region" description="Helical" evidence="1">
    <location>
        <begin position="292"/>
        <end position="318"/>
    </location>
</feature>
<feature type="transmembrane region" description="Helical" evidence="1">
    <location>
        <begin position="97"/>
        <end position="118"/>
    </location>
</feature>
<gene>
    <name evidence="2" type="ORF">DFR68_101384</name>
</gene>
<feature type="transmembrane region" description="Helical" evidence="1">
    <location>
        <begin position="237"/>
        <end position="255"/>
    </location>
</feature>
<dbReference type="EMBL" id="QQAZ01000001">
    <property type="protein sequence ID" value="RDI55551.1"/>
    <property type="molecule type" value="Genomic_DNA"/>
</dbReference>
<feature type="transmembrane region" description="Helical" evidence="1">
    <location>
        <begin position="130"/>
        <end position="149"/>
    </location>
</feature>
<keyword evidence="1" id="KW-1133">Transmembrane helix</keyword>
<keyword evidence="1" id="KW-0472">Membrane</keyword>
<feature type="transmembrane region" description="Helical" evidence="1">
    <location>
        <begin position="324"/>
        <end position="344"/>
    </location>
</feature>
<feature type="transmembrane region" description="Helical" evidence="1">
    <location>
        <begin position="170"/>
        <end position="190"/>
    </location>
</feature>
<feature type="transmembrane region" description="Helical" evidence="1">
    <location>
        <begin position="25"/>
        <end position="46"/>
    </location>
</feature>
<evidence type="ECO:0000256" key="1">
    <source>
        <dbReference type="SAM" id="Phobius"/>
    </source>
</evidence>
<name>A0A370HE86_9NOCA</name>
<dbReference type="AlphaFoldDB" id="A0A370HE86"/>
<protein>
    <submittedName>
        <fullName evidence="2">Uncharacterized protein</fullName>
    </submittedName>
</protein>
<reference evidence="2 3" key="1">
    <citation type="submission" date="2018-07" db="EMBL/GenBank/DDBJ databases">
        <title>Genomic Encyclopedia of Type Strains, Phase IV (KMG-IV): sequencing the most valuable type-strain genomes for metagenomic binning, comparative biology and taxonomic classification.</title>
        <authorList>
            <person name="Goeker M."/>
        </authorList>
    </citation>
    <scope>NUCLEOTIDE SEQUENCE [LARGE SCALE GENOMIC DNA]</scope>
    <source>
        <strain evidence="2 3">DSM 44952</strain>
    </source>
</reference>
<evidence type="ECO:0000313" key="2">
    <source>
        <dbReference type="EMBL" id="RDI55551.1"/>
    </source>
</evidence>
<evidence type="ECO:0000313" key="3">
    <source>
        <dbReference type="Proteomes" id="UP000255355"/>
    </source>
</evidence>